<evidence type="ECO:0000256" key="3">
    <source>
        <dbReference type="SAM" id="Phobius"/>
    </source>
</evidence>
<dbReference type="EMBL" id="BMAY01000006">
    <property type="protein sequence ID" value="GFZ27093.1"/>
    <property type="molecule type" value="Genomic_DNA"/>
</dbReference>
<dbReference type="InterPro" id="IPR036962">
    <property type="entry name" value="Glyco_hydro_3_N_sf"/>
</dbReference>
<evidence type="ECO:0000313" key="6">
    <source>
        <dbReference type="Proteomes" id="UP000677218"/>
    </source>
</evidence>
<keyword evidence="3" id="KW-1133">Transmembrane helix</keyword>
<proteinExistence type="inferred from homology"/>
<sequence length="990" mass="110365">MKNRKLRSLLISLGVIIGLLIIVAGAATVVIRSLLAAGIVSQSDITSTLVLGSKYFIAIGIVLLLIIVLLIVFWKRESKFQFWLKWESLIVFLVTIVVSMTSMIFGPMQGLMNANNAGTSINSISKELSNDGNQLTQQISSEGTTLLQNTKGYLPIKAKKVNVFGWASTSPFYGGTGSGSGNTSKNIDIYQSLKDAGFTTNQKLYNFYHNYRKSRPSSGSILGADWTLPEPKGSQYSKSLINQTKKFSDTAIVVLSRSGGEGNDLPTDMRNMAANQTYHGRKDDFNKGQSYLEIDNPEKEMLKLVNQNFKNVIVVVNSANSMELGWLKNYSHIKAALWMAGTGAQGFEALGKILKGEINPSGRTTDTYVYNLKNTPTYNNFGSYYYSGQEAAYVHETENIFVGYKYWETRYLNNQKGYRQHVQYPFGYGLSYTTFKQSMSKLNVNKSSGEISFNVTVKNTGRRSGKDVVQVYYTAPYYNGGIEKSATNLLDFAKTKNLKPGESQTIKFSFNRAEMSSYDEKDGGHYVLDRGEYQIQIKNNSHSVIATRNYNLSKKITYNTLLGDSGTTSNQFQYAENDGSNFTYLSRKNNFANYKEATKAPSANTKLKSNLLKTATLAQNYKNTNSSGSMPSQNQNNNLVLSDLRGKSYNNSKWNKLINQMSVSDMGKLITYGGYQTFPIRSIGKIGTHDFDGPAGFNSLFASVTSKLNTTSFPTEVMLASTWSKQLAKKYGEQVGKEGKQANISGWYGPAMNLHRSAFGGRNFEYFSEDPKLSGFMASNEISGAKKYGVYSYIKHFAMNEQETNRFYIKKDGSISGLMTWNTEQAIREAYLKPFRMAVENGGASAAMTSYSMIGNRWSGANKQLLQNILRKEWGFKGLTETDYFAGGFLNANESILNGGDLMLSTLGNAQVTDTSNPKVVKAMRRASHNILYTVANSNAYAKGHYHKGQSVLWNYQQTLIRYIIVVAVILLLLQILVVFLYRRKYVKKS</sequence>
<organism evidence="5 6">
    <name type="scientific">Lactobacillus corticis</name>
    <dbReference type="NCBI Taxonomy" id="2201249"/>
    <lineage>
        <taxon>Bacteria</taxon>
        <taxon>Bacillati</taxon>
        <taxon>Bacillota</taxon>
        <taxon>Bacilli</taxon>
        <taxon>Lactobacillales</taxon>
        <taxon>Lactobacillaceae</taxon>
        <taxon>Lactobacillus</taxon>
    </lineage>
</organism>
<dbReference type="Gene3D" id="3.40.50.1700">
    <property type="entry name" value="Glycoside hydrolase family 3 C-terminal domain"/>
    <property type="match status" value="1"/>
</dbReference>
<name>A0A916QJZ5_9LACO</name>
<feature type="transmembrane region" description="Helical" evidence="3">
    <location>
        <begin position="960"/>
        <end position="982"/>
    </location>
</feature>
<dbReference type="Pfam" id="PF00933">
    <property type="entry name" value="Glyco_hydro_3"/>
    <property type="match status" value="1"/>
</dbReference>
<dbReference type="InterPro" id="IPR026891">
    <property type="entry name" value="Fn3-like"/>
</dbReference>
<comment type="caution">
    <text evidence="5">The sequence shown here is derived from an EMBL/GenBank/DDBJ whole genome shotgun (WGS) entry which is preliminary data.</text>
</comment>
<evidence type="ECO:0000256" key="1">
    <source>
        <dbReference type="ARBA" id="ARBA00005336"/>
    </source>
</evidence>
<dbReference type="GO" id="GO:0004553">
    <property type="term" value="F:hydrolase activity, hydrolyzing O-glycosyl compounds"/>
    <property type="evidence" value="ECO:0007669"/>
    <property type="project" value="InterPro"/>
</dbReference>
<evidence type="ECO:0000313" key="5">
    <source>
        <dbReference type="EMBL" id="GFZ27093.1"/>
    </source>
</evidence>
<dbReference type="InterPro" id="IPR001764">
    <property type="entry name" value="Glyco_hydro_3_N"/>
</dbReference>
<dbReference type="SUPFAM" id="SSF52279">
    <property type="entry name" value="Beta-D-glucan exohydrolase, C-terminal domain"/>
    <property type="match status" value="1"/>
</dbReference>
<gene>
    <name evidence="5" type="ORF">LCB40_09730</name>
</gene>
<evidence type="ECO:0000259" key="4">
    <source>
        <dbReference type="SMART" id="SM01217"/>
    </source>
</evidence>
<feature type="domain" description="Fibronectin type III-like" evidence="4">
    <location>
        <begin position="467"/>
        <end position="541"/>
    </location>
</feature>
<dbReference type="InterPro" id="IPR002772">
    <property type="entry name" value="Glyco_hydro_3_C"/>
</dbReference>
<accession>A0A916QJZ5</accession>
<keyword evidence="3" id="KW-0472">Membrane</keyword>
<dbReference type="InterPro" id="IPR036881">
    <property type="entry name" value="Glyco_hydro_3_C_sf"/>
</dbReference>
<comment type="similarity">
    <text evidence="1">Belongs to the glycosyl hydrolase 3 family.</text>
</comment>
<keyword evidence="2" id="KW-0378">Hydrolase</keyword>
<dbReference type="Pfam" id="PF01915">
    <property type="entry name" value="Glyco_hydro_3_C"/>
    <property type="match status" value="1"/>
</dbReference>
<dbReference type="Gene3D" id="2.60.40.10">
    <property type="entry name" value="Immunoglobulins"/>
    <property type="match status" value="1"/>
</dbReference>
<dbReference type="PANTHER" id="PTHR42715:SF10">
    <property type="entry name" value="BETA-GLUCOSIDASE"/>
    <property type="match status" value="1"/>
</dbReference>
<dbReference type="AlphaFoldDB" id="A0A916QJZ5"/>
<protein>
    <submittedName>
        <fullName evidence="5">Beta-glucosidase</fullName>
    </submittedName>
</protein>
<feature type="transmembrane region" description="Helical" evidence="3">
    <location>
        <begin position="9"/>
        <end position="35"/>
    </location>
</feature>
<keyword evidence="3" id="KW-0812">Transmembrane</keyword>
<dbReference type="InterPro" id="IPR050288">
    <property type="entry name" value="Cellulose_deg_GH3"/>
</dbReference>
<feature type="transmembrane region" description="Helical" evidence="3">
    <location>
        <begin position="55"/>
        <end position="74"/>
    </location>
</feature>
<dbReference type="PANTHER" id="PTHR42715">
    <property type="entry name" value="BETA-GLUCOSIDASE"/>
    <property type="match status" value="1"/>
</dbReference>
<dbReference type="PRINTS" id="PR00133">
    <property type="entry name" value="GLHYDRLASE3"/>
</dbReference>
<dbReference type="SUPFAM" id="SSF51445">
    <property type="entry name" value="(Trans)glycosidases"/>
    <property type="match status" value="1"/>
</dbReference>
<dbReference type="InterPro" id="IPR013783">
    <property type="entry name" value="Ig-like_fold"/>
</dbReference>
<evidence type="ECO:0000256" key="2">
    <source>
        <dbReference type="ARBA" id="ARBA00022801"/>
    </source>
</evidence>
<dbReference type="GO" id="GO:0005975">
    <property type="term" value="P:carbohydrate metabolic process"/>
    <property type="evidence" value="ECO:0007669"/>
    <property type="project" value="InterPro"/>
</dbReference>
<dbReference type="InterPro" id="IPR017853">
    <property type="entry name" value="GH"/>
</dbReference>
<dbReference type="Gene3D" id="3.20.20.300">
    <property type="entry name" value="Glycoside hydrolase, family 3, N-terminal domain"/>
    <property type="match status" value="1"/>
</dbReference>
<dbReference type="Pfam" id="PF14310">
    <property type="entry name" value="Fn3-like"/>
    <property type="match status" value="1"/>
</dbReference>
<keyword evidence="6" id="KW-1185">Reference proteome</keyword>
<dbReference type="Proteomes" id="UP000677218">
    <property type="component" value="Unassembled WGS sequence"/>
</dbReference>
<feature type="transmembrane region" description="Helical" evidence="3">
    <location>
        <begin position="86"/>
        <end position="106"/>
    </location>
</feature>
<dbReference type="SMART" id="SM01217">
    <property type="entry name" value="Fn3_like"/>
    <property type="match status" value="1"/>
</dbReference>
<dbReference type="RefSeq" id="WP_212780788.1">
    <property type="nucleotide sequence ID" value="NZ_BMAY01000006.1"/>
</dbReference>
<reference evidence="5" key="1">
    <citation type="submission" date="2020-08" db="EMBL/GenBank/DDBJ databases">
        <title>Taxonomic study for Lactobacillus species isolated from hardwood bark.</title>
        <authorList>
            <person name="Tohno M."/>
            <person name="Tanizawa Y."/>
        </authorList>
    </citation>
    <scope>NUCLEOTIDE SEQUENCE</scope>
    <source>
        <strain evidence="5">B40</strain>
    </source>
</reference>